<feature type="binding site" evidence="3">
    <location>
        <position position="170"/>
    </location>
    <ligand>
        <name>Cu cation</name>
        <dbReference type="ChEBI" id="CHEBI:23378"/>
    </ligand>
</feature>
<evidence type="ECO:0000256" key="4">
    <source>
        <dbReference type="PIRSR" id="PIRSR603782-2"/>
    </source>
</evidence>
<dbReference type="InterPro" id="IPR003782">
    <property type="entry name" value="SCO1/SenC"/>
</dbReference>
<dbReference type="PANTHER" id="PTHR12151:SF25">
    <property type="entry name" value="LINALOOL DEHYDRATASE_ISOMERASE DOMAIN-CONTAINING PROTEIN"/>
    <property type="match status" value="1"/>
</dbReference>
<evidence type="ECO:0000256" key="3">
    <source>
        <dbReference type="PIRSR" id="PIRSR603782-1"/>
    </source>
</evidence>
<dbReference type="InterPro" id="IPR036249">
    <property type="entry name" value="Thioredoxin-like_sf"/>
</dbReference>
<dbReference type="CDD" id="cd02968">
    <property type="entry name" value="SCO"/>
    <property type="match status" value="1"/>
</dbReference>
<dbReference type="Pfam" id="PF02630">
    <property type="entry name" value="SCO1-SenC"/>
    <property type="match status" value="1"/>
</dbReference>
<dbReference type="EMBL" id="DSIY01000226">
    <property type="protein sequence ID" value="HEG91682.1"/>
    <property type="molecule type" value="Genomic_DNA"/>
</dbReference>
<dbReference type="Gene3D" id="3.40.30.10">
    <property type="entry name" value="Glutaredoxin"/>
    <property type="match status" value="1"/>
</dbReference>
<dbReference type="SUPFAM" id="SSF52833">
    <property type="entry name" value="Thioredoxin-like"/>
    <property type="match status" value="1"/>
</dbReference>
<gene>
    <name evidence="6" type="ORF">ENP34_09635</name>
</gene>
<keyword evidence="2 3" id="KW-0186">Copper</keyword>
<comment type="caution">
    <text evidence="6">The sequence shown here is derived from an EMBL/GenBank/DDBJ whole genome shotgun (WGS) entry which is preliminary data.</text>
</comment>
<comment type="similarity">
    <text evidence="1">Belongs to the SCO1/2 family.</text>
</comment>
<feature type="binding site" evidence="3">
    <location>
        <position position="85"/>
    </location>
    <ligand>
        <name>Cu cation</name>
        <dbReference type="ChEBI" id="CHEBI:23378"/>
    </ligand>
</feature>
<keyword evidence="3" id="KW-0479">Metal-binding</keyword>
<keyword evidence="4" id="KW-1015">Disulfide bond</keyword>
<dbReference type="GO" id="GO:0046872">
    <property type="term" value="F:metal ion binding"/>
    <property type="evidence" value="ECO:0007669"/>
    <property type="project" value="UniProtKB-KW"/>
</dbReference>
<name>A0A831TDA1_9BACT</name>
<dbReference type="PANTHER" id="PTHR12151">
    <property type="entry name" value="ELECTRON TRANSPORT PROTIN SCO1/SENC FAMILY MEMBER"/>
    <property type="match status" value="1"/>
</dbReference>
<evidence type="ECO:0000313" key="6">
    <source>
        <dbReference type="EMBL" id="HEG91682.1"/>
    </source>
</evidence>
<protein>
    <submittedName>
        <fullName evidence="6">SCO family protein</fullName>
    </submittedName>
</protein>
<evidence type="ECO:0000259" key="5">
    <source>
        <dbReference type="PROSITE" id="PS51352"/>
    </source>
</evidence>
<dbReference type="PROSITE" id="PS51352">
    <property type="entry name" value="THIOREDOXIN_2"/>
    <property type="match status" value="1"/>
</dbReference>
<feature type="domain" description="Thioredoxin" evidence="5">
    <location>
        <begin position="43"/>
        <end position="205"/>
    </location>
</feature>
<feature type="disulfide bond" description="Redox-active" evidence="4">
    <location>
        <begin position="81"/>
        <end position="85"/>
    </location>
</feature>
<organism evidence="6">
    <name type="scientific">Thermorudis peleae</name>
    <dbReference type="NCBI Taxonomy" id="1382356"/>
    <lineage>
        <taxon>Bacteria</taxon>
        <taxon>Pseudomonadati</taxon>
        <taxon>Thermomicrobiota</taxon>
        <taxon>Thermomicrobia</taxon>
        <taxon>Thermomicrobia incertae sedis</taxon>
        <taxon>Thermorudis</taxon>
    </lineage>
</organism>
<sequence length="207" mass="22923">MRWSRQQLVLVALVSLLAASLLGVAGWWWRATSGAGSPNGVEFESPRQVPALRLQGSDGREHSLQDFRGKVVLVYFGYTTCPDACPMTLGKFARVKAALGERAEDVQVVMVTVDPQRDTAGRLREYLAVYGVDFLGLTGDEATIQELAAAFGVYYAPYESDTALGYLVEHTTSSFILDRQGRLRILAPYDLTAEQLAEDVRYLLRRD</sequence>
<dbReference type="AlphaFoldDB" id="A0A831TDA1"/>
<feature type="binding site" evidence="3">
    <location>
        <position position="81"/>
    </location>
    <ligand>
        <name>Cu cation</name>
        <dbReference type="ChEBI" id="CHEBI:23378"/>
    </ligand>
</feature>
<dbReference type="InterPro" id="IPR013766">
    <property type="entry name" value="Thioredoxin_domain"/>
</dbReference>
<reference evidence="6" key="1">
    <citation type="journal article" date="2020" name="mSystems">
        <title>Genome- and Community-Level Interaction Insights into Carbon Utilization and Element Cycling Functions of Hydrothermarchaeota in Hydrothermal Sediment.</title>
        <authorList>
            <person name="Zhou Z."/>
            <person name="Liu Y."/>
            <person name="Xu W."/>
            <person name="Pan J."/>
            <person name="Luo Z.H."/>
            <person name="Li M."/>
        </authorList>
    </citation>
    <scope>NUCLEOTIDE SEQUENCE [LARGE SCALE GENOMIC DNA]</scope>
    <source>
        <strain evidence="6">SpSt-210</strain>
    </source>
</reference>
<evidence type="ECO:0000256" key="1">
    <source>
        <dbReference type="ARBA" id="ARBA00010996"/>
    </source>
</evidence>
<proteinExistence type="inferred from homology"/>
<accession>A0A831TDA1</accession>
<evidence type="ECO:0000256" key="2">
    <source>
        <dbReference type="ARBA" id="ARBA00023008"/>
    </source>
</evidence>